<feature type="transmembrane region" description="Helical" evidence="8">
    <location>
        <begin position="255"/>
        <end position="280"/>
    </location>
</feature>
<feature type="transmembrane region" description="Helical" evidence="8">
    <location>
        <begin position="214"/>
        <end position="234"/>
    </location>
</feature>
<dbReference type="KEGG" id="agh:M3I41_01590"/>
<keyword evidence="3" id="KW-0813">Transport</keyword>
<keyword evidence="6 8" id="KW-1133">Transmembrane helix</keyword>
<feature type="transmembrane region" description="Helical" evidence="8">
    <location>
        <begin position="163"/>
        <end position="184"/>
    </location>
</feature>
<sequence length="347" mass="34911">MKLRKFTLSLALLALVGAIALSLFVGSKALDPALVWQVLRLGPDAVNSSAQGTQPEQHSQLANAATVVWQLRVPRTLIGLSVGAALGLAGALMQCLTRNPLADPGILGVNSGAALAVVLSVALFGLSGVNTYMWAAFVGAGTAAVAVYLLGATGRAGANPVRLALAGVAVSAALGALTQTVILADQEAFNEFRYWVAGSLEGRGTDIAMATTPLIALGIVLGLALSPSLNALALGEEAAKGLGVRVEATRTFTALAVTLLAGAATAAAGPISFVGLAVPVAARAALGPDQRWVALVSLLLGPVWVLSADVLARVIIAPQELQVGVVAALAGAPCFIAMVRTKKVAAL</sequence>
<dbReference type="Pfam" id="PF01032">
    <property type="entry name" value="FecCD"/>
    <property type="match status" value="1"/>
</dbReference>
<dbReference type="Proteomes" id="UP000830236">
    <property type="component" value="Chromosome"/>
</dbReference>
<evidence type="ECO:0000256" key="5">
    <source>
        <dbReference type="ARBA" id="ARBA00022692"/>
    </source>
</evidence>
<name>A0A2N6V5C1_9ACTO</name>
<keyword evidence="4" id="KW-1003">Cell membrane</keyword>
<dbReference type="RefSeq" id="WP_102240057.1">
    <property type="nucleotide sequence ID" value="NZ_PNHV01000001.1"/>
</dbReference>
<feature type="transmembrane region" description="Helical" evidence="8">
    <location>
        <begin position="323"/>
        <end position="341"/>
    </location>
</feature>
<dbReference type="InterPro" id="IPR000522">
    <property type="entry name" value="ABC_transptr_permease_BtuC"/>
</dbReference>
<dbReference type="Gene3D" id="1.10.3470.10">
    <property type="entry name" value="ABC transporter involved in vitamin B12 uptake, BtuC"/>
    <property type="match status" value="1"/>
</dbReference>
<feature type="transmembrane region" description="Helical" evidence="8">
    <location>
        <begin position="76"/>
        <end position="93"/>
    </location>
</feature>
<dbReference type="CDD" id="cd06550">
    <property type="entry name" value="TM_ABC_iron-siderophores_like"/>
    <property type="match status" value="1"/>
</dbReference>
<organism evidence="9 10">
    <name type="scientific">Actinomyces graevenitzii</name>
    <dbReference type="NCBI Taxonomy" id="55565"/>
    <lineage>
        <taxon>Bacteria</taxon>
        <taxon>Bacillati</taxon>
        <taxon>Actinomycetota</taxon>
        <taxon>Actinomycetes</taxon>
        <taxon>Actinomycetales</taxon>
        <taxon>Actinomycetaceae</taxon>
        <taxon>Actinomyces</taxon>
    </lineage>
</organism>
<dbReference type="AlphaFoldDB" id="A0A2N6V5C1"/>
<comment type="similarity">
    <text evidence="2">Belongs to the binding-protein-dependent transport system permease family. FecCD subfamily.</text>
</comment>
<protein>
    <submittedName>
        <fullName evidence="9">Iron ABC transporter permease</fullName>
    </submittedName>
</protein>
<feature type="transmembrane region" description="Helical" evidence="8">
    <location>
        <begin position="105"/>
        <end position="126"/>
    </location>
</feature>
<proteinExistence type="inferred from homology"/>
<dbReference type="InterPro" id="IPR037294">
    <property type="entry name" value="ABC_BtuC-like"/>
</dbReference>
<dbReference type="GO" id="GO:0022857">
    <property type="term" value="F:transmembrane transporter activity"/>
    <property type="evidence" value="ECO:0007669"/>
    <property type="project" value="InterPro"/>
</dbReference>
<dbReference type="EMBL" id="CP097095">
    <property type="protein sequence ID" value="UQF79996.1"/>
    <property type="molecule type" value="Genomic_DNA"/>
</dbReference>
<keyword evidence="5 8" id="KW-0812">Transmembrane</keyword>
<keyword evidence="7 8" id="KW-0472">Membrane</keyword>
<gene>
    <name evidence="9" type="ORF">M3I41_01590</name>
</gene>
<dbReference type="PANTHER" id="PTHR30472:SF1">
    <property type="entry name" value="FE(3+) DICITRATE TRANSPORT SYSTEM PERMEASE PROTEIN FECC-RELATED"/>
    <property type="match status" value="1"/>
</dbReference>
<comment type="subcellular location">
    <subcellularLocation>
        <location evidence="1">Cell membrane</location>
        <topology evidence="1">Multi-pass membrane protein</topology>
    </subcellularLocation>
</comment>
<feature type="transmembrane region" description="Helical" evidence="8">
    <location>
        <begin position="292"/>
        <end position="316"/>
    </location>
</feature>
<dbReference type="GO" id="GO:0033214">
    <property type="term" value="P:siderophore-iron import into cell"/>
    <property type="evidence" value="ECO:0007669"/>
    <property type="project" value="TreeGrafter"/>
</dbReference>
<dbReference type="PANTHER" id="PTHR30472">
    <property type="entry name" value="FERRIC ENTEROBACTIN TRANSPORT SYSTEM PERMEASE PROTEIN"/>
    <property type="match status" value="1"/>
</dbReference>
<evidence type="ECO:0000256" key="6">
    <source>
        <dbReference type="ARBA" id="ARBA00022989"/>
    </source>
</evidence>
<dbReference type="SUPFAM" id="SSF81345">
    <property type="entry name" value="ABC transporter involved in vitamin B12 uptake, BtuC"/>
    <property type="match status" value="1"/>
</dbReference>
<dbReference type="FunFam" id="1.10.3470.10:FF:000001">
    <property type="entry name" value="Vitamin B12 ABC transporter permease BtuC"/>
    <property type="match status" value="1"/>
</dbReference>
<evidence type="ECO:0000256" key="2">
    <source>
        <dbReference type="ARBA" id="ARBA00007935"/>
    </source>
</evidence>
<reference evidence="9" key="1">
    <citation type="submission" date="2022-05" db="EMBL/GenBank/DDBJ databases">
        <title>Using nanopore sequencing to obtain complete genomes from saliva samples.</title>
        <authorList>
            <person name="Baker J.L."/>
        </authorList>
    </citation>
    <scope>NUCLEOTIDE SEQUENCE</scope>
    <source>
        <strain evidence="9">JCVI-JB-Ag32</strain>
    </source>
</reference>
<evidence type="ECO:0000313" key="9">
    <source>
        <dbReference type="EMBL" id="UQF79996.1"/>
    </source>
</evidence>
<evidence type="ECO:0000256" key="3">
    <source>
        <dbReference type="ARBA" id="ARBA00022448"/>
    </source>
</evidence>
<dbReference type="GO" id="GO:0005886">
    <property type="term" value="C:plasma membrane"/>
    <property type="evidence" value="ECO:0007669"/>
    <property type="project" value="UniProtKB-SubCell"/>
</dbReference>
<evidence type="ECO:0000256" key="7">
    <source>
        <dbReference type="ARBA" id="ARBA00023136"/>
    </source>
</evidence>
<evidence type="ECO:0000313" key="10">
    <source>
        <dbReference type="Proteomes" id="UP000830236"/>
    </source>
</evidence>
<accession>A0A2N6V5C1</accession>
<evidence type="ECO:0000256" key="4">
    <source>
        <dbReference type="ARBA" id="ARBA00022475"/>
    </source>
</evidence>
<evidence type="ECO:0000256" key="8">
    <source>
        <dbReference type="SAM" id="Phobius"/>
    </source>
</evidence>
<evidence type="ECO:0000256" key="1">
    <source>
        <dbReference type="ARBA" id="ARBA00004651"/>
    </source>
</evidence>
<feature type="transmembrane region" description="Helical" evidence="8">
    <location>
        <begin position="132"/>
        <end position="151"/>
    </location>
</feature>